<evidence type="ECO:0000256" key="1">
    <source>
        <dbReference type="SAM" id="SignalP"/>
    </source>
</evidence>
<dbReference type="RefSeq" id="WP_161023676.1">
    <property type="nucleotide sequence ID" value="NZ_WWCJ01000001.1"/>
</dbReference>
<evidence type="ECO:0000313" key="2">
    <source>
        <dbReference type="EMBL" id="MYN00659.1"/>
    </source>
</evidence>
<organism evidence="2 3">
    <name type="scientific">Pseudoduganella guangdongensis</name>
    <dbReference type="NCBI Taxonomy" id="2692179"/>
    <lineage>
        <taxon>Bacteria</taxon>
        <taxon>Pseudomonadati</taxon>
        <taxon>Pseudomonadota</taxon>
        <taxon>Betaproteobacteria</taxon>
        <taxon>Burkholderiales</taxon>
        <taxon>Oxalobacteraceae</taxon>
        <taxon>Telluria group</taxon>
        <taxon>Pseudoduganella</taxon>
    </lineage>
</organism>
<sequence length="81" mass="8951">MFKVTLALIAAFLSAPSFSQELSTTCPSSGQGSVAELHRDWLMIGWERDAGDPAFNFKQDLGKYYDFAARPIAAESYRTAK</sequence>
<keyword evidence="1" id="KW-0732">Signal</keyword>
<gene>
    <name evidence="2" type="ORF">GTP41_00950</name>
</gene>
<feature type="signal peptide" evidence="1">
    <location>
        <begin position="1"/>
        <end position="19"/>
    </location>
</feature>
<comment type="caution">
    <text evidence="2">The sequence shown here is derived from an EMBL/GenBank/DDBJ whole genome shotgun (WGS) entry which is preliminary data.</text>
</comment>
<proteinExistence type="predicted"/>
<reference evidence="2 3" key="1">
    <citation type="submission" date="2019-12" db="EMBL/GenBank/DDBJ databases">
        <title>Novel species isolated from a subtropical stream in China.</title>
        <authorList>
            <person name="Lu H."/>
        </authorList>
    </citation>
    <scope>NUCLEOTIDE SEQUENCE [LARGE SCALE GENOMIC DNA]</scope>
    <source>
        <strain evidence="2 3">DS3</strain>
    </source>
</reference>
<dbReference type="Proteomes" id="UP000448575">
    <property type="component" value="Unassembled WGS sequence"/>
</dbReference>
<dbReference type="AlphaFoldDB" id="A0A6N9HB32"/>
<accession>A0A6N9HB32</accession>
<keyword evidence="3" id="KW-1185">Reference proteome</keyword>
<evidence type="ECO:0000313" key="3">
    <source>
        <dbReference type="Proteomes" id="UP000448575"/>
    </source>
</evidence>
<name>A0A6N9HB32_9BURK</name>
<dbReference type="EMBL" id="WWCJ01000001">
    <property type="protein sequence ID" value="MYN00659.1"/>
    <property type="molecule type" value="Genomic_DNA"/>
</dbReference>
<protein>
    <submittedName>
        <fullName evidence="2">Uncharacterized protein</fullName>
    </submittedName>
</protein>
<feature type="chain" id="PRO_5026872947" evidence="1">
    <location>
        <begin position="20"/>
        <end position="81"/>
    </location>
</feature>